<comment type="caution">
    <text evidence="2">The sequence shown here is derived from an EMBL/GenBank/DDBJ whole genome shotgun (WGS) entry which is preliminary data.</text>
</comment>
<dbReference type="Proteomes" id="UP001066276">
    <property type="component" value="Chromosome 4_2"/>
</dbReference>
<proteinExistence type="predicted"/>
<dbReference type="AlphaFoldDB" id="A0AAV7SMD2"/>
<sequence>MDFDRTGHETADTRKCAAGVSQRLIQEAIETRVPLADLLRDMWLAHRNTPNSITNIAPFEYMRGRSGAPKCFQHGLKNRLGQEDLDQEKFNKVPDLRENYERKYKLQYDYRYGVSNVKWRVGDMVLVKNPGFRTKGRSSFKGPFRIKEVKRNVVVLDNGDVWSMSRIVKWSNLAEDSSTLENQGRNQPSNGSEASPCTKAPFRIRSKPQCAILDVVAVNATLCHSSKDNREKYSYIGCGWRFLSAILDVVVINAKLCHSSKDNREKYCYID</sequence>
<evidence type="ECO:0000256" key="1">
    <source>
        <dbReference type="SAM" id="MobiDB-lite"/>
    </source>
</evidence>
<name>A0AAV7SMD2_PLEWA</name>
<feature type="compositionally biased region" description="Polar residues" evidence="1">
    <location>
        <begin position="178"/>
        <end position="195"/>
    </location>
</feature>
<accession>A0AAV7SMD2</accession>
<dbReference type="EMBL" id="JANPWB010000008">
    <property type="protein sequence ID" value="KAJ1165254.1"/>
    <property type="molecule type" value="Genomic_DNA"/>
</dbReference>
<gene>
    <name evidence="2" type="ORF">NDU88_005682</name>
</gene>
<evidence type="ECO:0000313" key="3">
    <source>
        <dbReference type="Proteomes" id="UP001066276"/>
    </source>
</evidence>
<keyword evidence="3" id="KW-1185">Reference proteome</keyword>
<organism evidence="2 3">
    <name type="scientific">Pleurodeles waltl</name>
    <name type="common">Iberian ribbed newt</name>
    <dbReference type="NCBI Taxonomy" id="8319"/>
    <lineage>
        <taxon>Eukaryota</taxon>
        <taxon>Metazoa</taxon>
        <taxon>Chordata</taxon>
        <taxon>Craniata</taxon>
        <taxon>Vertebrata</taxon>
        <taxon>Euteleostomi</taxon>
        <taxon>Amphibia</taxon>
        <taxon>Batrachia</taxon>
        <taxon>Caudata</taxon>
        <taxon>Salamandroidea</taxon>
        <taxon>Salamandridae</taxon>
        <taxon>Pleurodelinae</taxon>
        <taxon>Pleurodeles</taxon>
    </lineage>
</organism>
<evidence type="ECO:0000313" key="2">
    <source>
        <dbReference type="EMBL" id="KAJ1165254.1"/>
    </source>
</evidence>
<protein>
    <submittedName>
        <fullName evidence="2">Uncharacterized protein</fullName>
    </submittedName>
</protein>
<reference evidence="2" key="1">
    <citation type="journal article" date="2022" name="bioRxiv">
        <title>Sequencing and chromosome-scale assembly of the giantPleurodeles waltlgenome.</title>
        <authorList>
            <person name="Brown T."/>
            <person name="Elewa A."/>
            <person name="Iarovenko S."/>
            <person name="Subramanian E."/>
            <person name="Araus A.J."/>
            <person name="Petzold A."/>
            <person name="Susuki M."/>
            <person name="Suzuki K.-i.T."/>
            <person name="Hayashi T."/>
            <person name="Toyoda A."/>
            <person name="Oliveira C."/>
            <person name="Osipova E."/>
            <person name="Leigh N.D."/>
            <person name="Simon A."/>
            <person name="Yun M.H."/>
        </authorList>
    </citation>
    <scope>NUCLEOTIDE SEQUENCE</scope>
    <source>
        <strain evidence="2">20211129_DDA</strain>
        <tissue evidence="2">Liver</tissue>
    </source>
</reference>
<feature type="region of interest" description="Disordered" evidence="1">
    <location>
        <begin position="178"/>
        <end position="198"/>
    </location>
</feature>